<feature type="domain" description="Adenosine deaminase" evidence="6">
    <location>
        <begin position="158"/>
        <end position="305"/>
    </location>
</feature>
<keyword evidence="5" id="KW-0862">Zinc</keyword>
<dbReference type="Proteomes" id="UP000199701">
    <property type="component" value="Unassembled WGS sequence"/>
</dbReference>
<accession>A0A1I0RXY3</accession>
<evidence type="ECO:0000313" key="7">
    <source>
        <dbReference type="EMBL" id="SEW46473.1"/>
    </source>
</evidence>
<dbReference type="Gene3D" id="3.20.20.140">
    <property type="entry name" value="Metal-dependent hydrolases"/>
    <property type="match status" value="1"/>
</dbReference>
<dbReference type="SUPFAM" id="SSF51556">
    <property type="entry name" value="Metallo-dependent hydrolases"/>
    <property type="match status" value="1"/>
</dbReference>
<evidence type="ECO:0000256" key="4">
    <source>
        <dbReference type="ARBA" id="ARBA00022801"/>
    </source>
</evidence>
<dbReference type="GO" id="GO:0046872">
    <property type="term" value="F:metal ion binding"/>
    <property type="evidence" value="ECO:0007669"/>
    <property type="project" value="UniProtKB-KW"/>
</dbReference>
<evidence type="ECO:0000256" key="5">
    <source>
        <dbReference type="ARBA" id="ARBA00022833"/>
    </source>
</evidence>
<keyword evidence="3" id="KW-0479">Metal-binding</keyword>
<dbReference type="InterPro" id="IPR006330">
    <property type="entry name" value="Ado/ade_deaminase"/>
</dbReference>
<dbReference type="Pfam" id="PF00962">
    <property type="entry name" value="A_deaminase"/>
    <property type="match status" value="1"/>
</dbReference>
<dbReference type="PANTHER" id="PTHR43114:SF6">
    <property type="entry name" value="ADENINE DEAMINASE"/>
    <property type="match status" value="1"/>
</dbReference>
<dbReference type="GO" id="GO:0016814">
    <property type="term" value="F:hydrolase activity, acting on carbon-nitrogen (but not peptide) bonds, in cyclic amidines"/>
    <property type="evidence" value="ECO:0007669"/>
    <property type="project" value="UniProtKB-ARBA"/>
</dbReference>
<evidence type="ECO:0000256" key="3">
    <source>
        <dbReference type="ARBA" id="ARBA00022723"/>
    </source>
</evidence>
<dbReference type="EMBL" id="FOJI01000033">
    <property type="protein sequence ID" value="SEW46473.1"/>
    <property type="molecule type" value="Genomic_DNA"/>
</dbReference>
<sequence length="313" mass="35714">MATFETALIENSISELMLVPKSDIHTHGGKGGRIKYFAEWANTSIEASEQPFEDLIDMHNWFKTNIKIHDNGIAGYLKRVEAAFAQAKEDNIIVLALSFSIGVIDDLGGIDKFISTLNYLNKTFAPETKYYPELSFSREDDVNEAFDRLDEILSKNWFKSIDICGNEFAQPIKNFQKIYRKAQGYGVKLKAHVGEFGTADDIMEAVELLELSEVHHGIAAVKSKEVMRWLSKHKIQLNICPTSNIMLKRATSYYGHQIKELFENEIPVTVNTDDLLIFDSSVSEEYLKLFTNKVFSIEELEIIRQTGLNTYKY</sequence>
<dbReference type="GO" id="GO:0019239">
    <property type="term" value="F:deaminase activity"/>
    <property type="evidence" value="ECO:0007669"/>
    <property type="project" value="InterPro"/>
</dbReference>
<dbReference type="InterPro" id="IPR032466">
    <property type="entry name" value="Metal_Hydrolase"/>
</dbReference>
<keyword evidence="4" id="KW-0378">Hydrolase</keyword>
<name>A0A1I0RXY3_9FIRM</name>
<evidence type="ECO:0000256" key="2">
    <source>
        <dbReference type="ARBA" id="ARBA00006676"/>
    </source>
</evidence>
<dbReference type="OrthoDB" id="8772092at2"/>
<proteinExistence type="inferred from homology"/>
<dbReference type="InterPro" id="IPR001365">
    <property type="entry name" value="A_deaminase_dom"/>
</dbReference>
<gene>
    <name evidence="7" type="ORF">SAMN05421659_1338</name>
</gene>
<dbReference type="PANTHER" id="PTHR43114">
    <property type="entry name" value="ADENINE DEAMINASE"/>
    <property type="match status" value="1"/>
</dbReference>
<comment type="similarity">
    <text evidence="2">Belongs to the metallo-dependent hydrolases superfamily. Adenosine and AMP deaminases family.</text>
</comment>
<dbReference type="RefSeq" id="WP_092458399.1">
    <property type="nucleotide sequence ID" value="NZ_FOJI01000033.1"/>
</dbReference>
<evidence type="ECO:0000313" key="8">
    <source>
        <dbReference type="Proteomes" id="UP000199701"/>
    </source>
</evidence>
<reference evidence="7 8" key="1">
    <citation type="submission" date="2016-10" db="EMBL/GenBank/DDBJ databases">
        <authorList>
            <person name="de Groot N.N."/>
        </authorList>
    </citation>
    <scope>NUCLEOTIDE SEQUENCE [LARGE SCALE GENOMIC DNA]</scope>
    <source>
        <strain evidence="7 8">DSM 9179</strain>
    </source>
</reference>
<evidence type="ECO:0000259" key="6">
    <source>
        <dbReference type="Pfam" id="PF00962"/>
    </source>
</evidence>
<comment type="cofactor">
    <cofactor evidence="1">
        <name>Zn(2+)</name>
        <dbReference type="ChEBI" id="CHEBI:29105"/>
    </cofactor>
</comment>
<dbReference type="AlphaFoldDB" id="A0A1I0RXY3"/>
<dbReference type="STRING" id="99656.SAMN05421659_1338"/>
<evidence type="ECO:0000256" key="1">
    <source>
        <dbReference type="ARBA" id="ARBA00001947"/>
    </source>
</evidence>
<keyword evidence="8" id="KW-1185">Reference proteome</keyword>
<organism evidence="7 8">
    <name type="scientific">[Clostridium] fimetarium</name>
    <dbReference type="NCBI Taxonomy" id="99656"/>
    <lineage>
        <taxon>Bacteria</taxon>
        <taxon>Bacillati</taxon>
        <taxon>Bacillota</taxon>
        <taxon>Clostridia</taxon>
        <taxon>Lachnospirales</taxon>
        <taxon>Lachnospiraceae</taxon>
    </lineage>
</organism>
<protein>
    <submittedName>
        <fullName evidence="7">Adenosine deaminase</fullName>
    </submittedName>
</protein>